<dbReference type="Proteomes" id="UP000070133">
    <property type="component" value="Unassembled WGS sequence"/>
</dbReference>
<dbReference type="CDD" id="cd00590">
    <property type="entry name" value="RRM_SF"/>
    <property type="match status" value="3"/>
</dbReference>
<accession>A0A139GZQ9</accession>
<organism evidence="5 6">
    <name type="scientific">Pseudocercospora eumusae</name>
    <dbReference type="NCBI Taxonomy" id="321146"/>
    <lineage>
        <taxon>Eukaryota</taxon>
        <taxon>Fungi</taxon>
        <taxon>Dikarya</taxon>
        <taxon>Ascomycota</taxon>
        <taxon>Pezizomycotina</taxon>
        <taxon>Dothideomycetes</taxon>
        <taxon>Dothideomycetidae</taxon>
        <taxon>Mycosphaerellales</taxon>
        <taxon>Mycosphaerellaceae</taxon>
        <taxon>Pseudocercospora</taxon>
    </lineage>
</organism>
<keyword evidence="1 2" id="KW-0694">RNA-binding</keyword>
<keyword evidence="6" id="KW-1185">Reference proteome</keyword>
<dbReference type="InterPro" id="IPR012677">
    <property type="entry name" value="Nucleotide-bd_a/b_plait_sf"/>
</dbReference>
<evidence type="ECO:0000313" key="6">
    <source>
        <dbReference type="Proteomes" id="UP000070133"/>
    </source>
</evidence>
<dbReference type="PANTHER" id="PTHR21245">
    <property type="entry name" value="HETEROGENEOUS NUCLEAR RIBONUCLEOPROTEIN"/>
    <property type="match status" value="1"/>
</dbReference>
<protein>
    <recommendedName>
        <fullName evidence="4">RRM domain-containing protein</fullName>
    </recommendedName>
</protein>
<evidence type="ECO:0000313" key="5">
    <source>
        <dbReference type="EMBL" id="KXS95685.1"/>
    </source>
</evidence>
<feature type="domain" description="RRM" evidence="4">
    <location>
        <begin position="6"/>
        <end position="85"/>
    </location>
</feature>
<feature type="domain" description="RRM" evidence="4">
    <location>
        <begin position="244"/>
        <end position="331"/>
    </location>
</feature>
<dbReference type="PROSITE" id="PS50102">
    <property type="entry name" value="RRM"/>
    <property type="match status" value="3"/>
</dbReference>
<dbReference type="InterPro" id="IPR035979">
    <property type="entry name" value="RBD_domain_sf"/>
</dbReference>
<evidence type="ECO:0000259" key="4">
    <source>
        <dbReference type="PROSITE" id="PS50102"/>
    </source>
</evidence>
<dbReference type="SMART" id="SM00360">
    <property type="entry name" value="RRM"/>
    <property type="match status" value="3"/>
</dbReference>
<sequence length="372" mass="42356">MAESNARLYVGNLPYVAQKSDIENFFAQNNVAVKKIDMSTDPFTGRNPSYCFVDFHSQEEAARAMENLQGQDIRGRPVRINPKTEKSSFKERLPTKVWDRNWTRREVPSRDVDETAHAFDRWNRDDAQAHWSAPENEKRRIWVGGLPRIPNQDSLNAEMRELFRGYNVQAVSKLISPHASKESVPGSHYFCFVDMSNALETQEAIEALNGKENPYGAKYIVRLSQRRFPNQTTVVEREQLNHTSRIFVGRLPHYEDQASLENDIRHLLSDFEIRSITKLFTPSAAKMEEGGDQHFCFVDLTSPQHAQNAIDRLDNQPTSSGGTYKVRMARPPPPSAGSGARREQAVGNAARSEQRKPQGPPRDFGGSWRRAE</sequence>
<dbReference type="AlphaFoldDB" id="A0A139GZQ9"/>
<dbReference type="EMBL" id="LFZN01000204">
    <property type="protein sequence ID" value="KXS95685.1"/>
    <property type="molecule type" value="Genomic_DNA"/>
</dbReference>
<feature type="region of interest" description="Disordered" evidence="3">
    <location>
        <begin position="310"/>
        <end position="372"/>
    </location>
</feature>
<feature type="domain" description="RRM" evidence="4">
    <location>
        <begin position="139"/>
        <end position="226"/>
    </location>
</feature>
<evidence type="ECO:0000256" key="2">
    <source>
        <dbReference type="PROSITE-ProRule" id="PRU00176"/>
    </source>
</evidence>
<name>A0A139GZQ9_9PEZI</name>
<proteinExistence type="predicted"/>
<reference evidence="5 6" key="1">
    <citation type="submission" date="2015-07" db="EMBL/GenBank/DDBJ databases">
        <title>Comparative genomics of the Sigatoka disease complex on banana suggests a link between parallel evolutionary changes in Pseudocercospora fijiensis and Pseudocercospora eumusae and increased virulence on the banana host.</title>
        <authorList>
            <person name="Chang T.-C."/>
            <person name="Salvucci A."/>
            <person name="Crous P.W."/>
            <person name="Stergiopoulos I."/>
        </authorList>
    </citation>
    <scope>NUCLEOTIDE SEQUENCE [LARGE SCALE GENOMIC DNA]</scope>
    <source>
        <strain evidence="5 6">CBS 114824</strain>
    </source>
</reference>
<dbReference type="GO" id="GO:0003723">
    <property type="term" value="F:RNA binding"/>
    <property type="evidence" value="ECO:0007669"/>
    <property type="project" value="UniProtKB-UniRule"/>
</dbReference>
<dbReference type="STRING" id="321146.A0A139GZQ9"/>
<comment type="caution">
    <text evidence="5">The sequence shown here is derived from an EMBL/GenBank/DDBJ whole genome shotgun (WGS) entry which is preliminary data.</text>
</comment>
<gene>
    <name evidence="5" type="ORF">AC578_833</name>
</gene>
<dbReference type="Pfam" id="PF00076">
    <property type="entry name" value="RRM_1"/>
    <property type="match status" value="1"/>
</dbReference>
<dbReference type="Gene3D" id="3.30.70.330">
    <property type="match status" value="3"/>
</dbReference>
<dbReference type="SUPFAM" id="SSF54928">
    <property type="entry name" value="RNA-binding domain, RBD"/>
    <property type="match status" value="2"/>
</dbReference>
<dbReference type="OrthoDB" id="272703at2759"/>
<evidence type="ECO:0000256" key="1">
    <source>
        <dbReference type="ARBA" id="ARBA00022884"/>
    </source>
</evidence>
<dbReference type="InterPro" id="IPR000504">
    <property type="entry name" value="RRM_dom"/>
</dbReference>
<evidence type="ECO:0000256" key="3">
    <source>
        <dbReference type="SAM" id="MobiDB-lite"/>
    </source>
</evidence>